<gene>
    <name evidence="6" type="ordered locus">Halhy_2003</name>
</gene>
<feature type="transmembrane region" description="Helical" evidence="4">
    <location>
        <begin position="311"/>
        <end position="329"/>
    </location>
</feature>
<evidence type="ECO:0000259" key="5">
    <source>
        <dbReference type="Pfam" id="PF00535"/>
    </source>
</evidence>
<protein>
    <submittedName>
        <fullName evidence="6">Glycosyl transferase family 2</fullName>
    </submittedName>
</protein>
<dbReference type="Pfam" id="PF00535">
    <property type="entry name" value="Glycos_transf_2"/>
    <property type="match status" value="1"/>
</dbReference>
<dbReference type="STRING" id="760192.Halhy_2003"/>
<feature type="domain" description="Glycosyltransferase 2-like" evidence="5">
    <location>
        <begin position="50"/>
        <end position="157"/>
    </location>
</feature>
<dbReference type="HOGENOM" id="CLU_055604_0_0_10"/>
<keyword evidence="4" id="KW-0812">Transmembrane</keyword>
<sequence>MGATIIGLVFMGATLVQVLFWLLLFSRLGRYPESVILEPEHPQTELPPVSVVICGCNEADNLSKFLDRFLSQDYPFFEVIVVNDNSVDNSEKILLEFKKKYSILRPVTIREQHPPGKKYALQVGIAAAKYDLLLLSDADCYPSSPHWIRFMQSTIKNDVLIGLGYSPFEYRHGLLNRFIRFEAIYTAIQYFSFSIVGMPYMGVGRNLIYAKSLYQRQQGFSTHLDIASGDDDLFVNAAANGRNTAVMLASESFVFSIPKTTWGGYYHQKSRHLTTGTRYKPLHQWCLGLLSASHFLHYTAGLGWGVATGQWSMILVFYLARATVVATVSRPILSRLKALSLWPWMLFLDVLYLLYYLVFAPVLIIGNPRTWKH</sequence>
<evidence type="ECO:0000313" key="6">
    <source>
        <dbReference type="EMBL" id="AEE49888.1"/>
    </source>
</evidence>
<dbReference type="InterPro" id="IPR001173">
    <property type="entry name" value="Glyco_trans_2-like"/>
</dbReference>
<organism evidence="6 7">
    <name type="scientific">Haliscomenobacter hydrossis (strain ATCC 27775 / DSM 1100 / LMG 10767 / O)</name>
    <dbReference type="NCBI Taxonomy" id="760192"/>
    <lineage>
        <taxon>Bacteria</taxon>
        <taxon>Pseudomonadati</taxon>
        <taxon>Bacteroidota</taxon>
        <taxon>Saprospiria</taxon>
        <taxon>Saprospirales</taxon>
        <taxon>Haliscomenobacteraceae</taxon>
        <taxon>Haliscomenobacter</taxon>
    </lineage>
</organism>
<dbReference type="EMBL" id="CP002691">
    <property type="protein sequence ID" value="AEE49888.1"/>
    <property type="molecule type" value="Genomic_DNA"/>
</dbReference>
<keyword evidence="4" id="KW-1133">Transmembrane helix</keyword>
<dbReference type="eggNOG" id="COG1215">
    <property type="taxonomic scope" value="Bacteria"/>
</dbReference>
<accession>F4KPD4</accession>
<comment type="similarity">
    <text evidence="1">Belongs to the glycosyltransferase 2 family.</text>
</comment>
<evidence type="ECO:0000256" key="4">
    <source>
        <dbReference type="SAM" id="Phobius"/>
    </source>
</evidence>
<dbReference type="Proteomes" id="UP000008461">
    <property type="component" value="Chromosome"/>
</dbReference>
<dbReference type="Gene3D" id="3.90.550.10">
    <property type="entry name" value="Spore Coat Polysaccharide Biosynthesis Protein SpsA, Chain A"/>
    <property type="match status" value="1"/>
</dbReference>
<dbReference type="PANTHER" id="PTHR43630">
    <property type="entry name" value="POLY-BETA-1,6-N-ACETYL-D-GLUCOSAMINE SYNTHASE"/>
    <property type="match status" value="1"/>
</dbReference>
<dbReference type="OrthoDB" id="9800276at2"/>
<evidence type="ECO:0000256" key="1">
    <source>
        <dbReference type="ARBA" id="ARBA00006739"/>
    </source>
</evidence>
<dbReference type="KEGG" id="hhy:Halhy_2003"/>
<keyword evidence="4" id="KW-0472">Membrane</keyword>
<dbReference type="PANTHER" id="PTHR43630:SF1">
    <property type="entry name" value="POLY-BETA-1,6-N-ACETYL-D-GLUCOSAMINE SYNTHASE"/>
    <property type="match status" value="1"/>
</dbReference>
<name>F4KPD4_HALH1</name>
<reference evidence="6 7" key="1">
    <citation type="journal article" date="2011" name="Stand. Genomic Sci.">
        <title>Complete genome sequence of Haliscomenobacter hydrossis type strain (O).</title>
        <authorList>
            <consortium name="US DOE Joint Genome Institute (JGI-PGF)"/>
            <person name="Daligault H."/>
            <person name="Lapidus A."/>
            <person name="Zeytun A."/>
            <person name="Nolan M."/>
            <person name="Lucas S."/>
            <person name="Del Rio T.G."/>
            <person name="Tice H."/>
            <person name="Cheng J.F."/>
            <person name="Tapia R."/>
            <person name="Han C."/>
            <person name="Goodwin L."/>
            <person name="Pitluck S."/>
            <person name="Liolios K."/>
            <person name="Pagani I."/>
            <person name="Ivanova N."/>
            <person name="Huntemann M."/>
            <person name="Mavromatis K."/>
            <person name="Mikhailova N."/>
            <person name="Pati A."/>
            <person name="Chen A."/>
            <person name="Palaniappan K."/>
            <person name="Land M."/>
            <person name="Hauser L."/>
            <person name="Brambilla E.M."/>
            <person name="Rohde M."/>
            <person name="Verbarg S."/>
            <person name="Goker M."/>
            <person name="Bristow J."/>
            <person name="Eisen J.A."/>
            <person name="Markowitz V."/>
            <person name="Hugenholtz P."/>
            <person name="Kyrpides N.C."/>
            <person name="Klenk H.P."/>
            <person name="Woyke T."/>
        </authorList>
    </citation>
    <scope>NUCLEOTIDE SEQUENCE [LARGE SCALE GENOMIC DNA]</scope>
    <source>
        <strain evidence="7">ATCC 27775 / DSM 1100 / LMG 10767 / O</strain>
    </source>
</reference>
<evidence type="ECO:0000256" key="2">
    <source>
        <dbReference type="ARBA" id="ARBA00022676"/>
    </source>
</evidence>
<feature type="transmembrane region" description="Helical" evidence="4">
    <location>
        <begin position="6"/>
        <end position="25"/>
    </location>
</feature>
<dbReference type="SUPFAM" id="SSF53448">
    <property type="entry name" value="Nucleotide-diphospho-sugar transferases"/>
    <property type="match status" value="1"/>
</dbReference>
<feature type="transmembrane region" description="Helical" evidence="4">
    <location>
        <begin position="341"/>
        <end position="365"/>
    </location>
</feature>
<evidence type="ECO:0000256" key="3">
    <source>
        <dbReference type="ARBA" id="ARBA00022679"/>
    </source>
</evidence>
<dbReference type="GO" id="GO:0016757">
    <property type="term" value="F:glycosyltransferase activity"/>
    <property type="evidence" value="ECO:0007669"/>
    <property type="project" value="UniProtKB-KW"/>
</dbReference>
<dbReference type="InterPro" id="IPR029044">
    <property type="entry name" value="Nucleotide-diphossugar_trans"/>
</dbReference>
<reference key="2">
    <citation type="submission" date="2011-04" db="EMBL/GenBank/DDBJ databases">
        <title>Complete sequence of chromosome of Haliscomenobacter hydrossis DSM 1100.</title>
        <authorList>
            <consortium name="US DOE Joint Genome Institute (JGI-PGF)"/>
            <person name="Lucas S."/>
            <person name="Han J."/>
            <person name="Lapidus A."/>
            <person name="Bruce D."/>
            <person name="Goodwin L."/>
            <person name="Pitluck S."/>
            <person name="Peters L."/>
            <person name="Kyrpides N."/>
            <person name="Mavromatis K."/>
            <person name="Ivanova N."/>
            <person name="Ovchinnikova G."/>
            <person name="Pagani I."/>
            <person name="Daligault H."/>
            <person name="Detter J.C."/>
            <person name="Han C."/>
            <person name="Land M."/>
            <person name="Hauser L."/>
            <person name="Markowitz V."/>
            <person name="Cheng J.-F."/>
            <person name="Hugenholtz P."/>
            <person name="Woyke T."/>
            <person name="Wu D."/>
            <person name="Verbarg S."/>
            <person name="Frueling A."/>
            <person name="Brambilla E."/>
            <person name="Klenk H.-P."/>
            <person name="Eisen J.A."/>
        </authorList>
    </citation>
    <scope>NUCLEOTIDE SEQUENCE</scope>
    <source>
        <strain>DSM 1100</strain>
    </source>
</reference>
<keyword evidence="3 6" id="KW-0808">Transferase</keyword>
<proteinExistence type="inferred from homology"/>
<keyword evidence="2" id="KW-0328">Glycosyltransferase</keyword>
<keyword evidence="7" id="KW-1185">Reference proteome</keyword>
<dbReference type="AlphaFoldDB" id="F4KPD4"/>
<dbReference type="RefSeq" id="WP_013764441.1">
    <property type="nucleotide sequence ID" value="NC_015510.1"/>
</dbReference>
<evidence type="ECO:0000313" key="7">
    <source>
        <dbReference type="Proteomes" id="UP000008461"/>
    </source>
</evidence>